<accession>A0A1L8RGG4</accession>
<dbReference type="InterPro" id="IPR001932">
    <property type="entry name" value="PPM-type_phosphatase-like_dom"/>
</dbReference>
<keyword evidence="4" id="KW-0378">Hydrolase</keyword>
<dbReference type="Gene3D" id="3.60.40.10">
    <property type="entry name" value="PPM-type phosphatase domain"/>
    <property type="match status" value="1"/>
</dbReference>
<dbReference type="EC" id="3.1.3.16" evidence="2"/>
<protein>
    <recommendedName>
        <fullName evidence="2">protein-serine/threonine phosphatase</fullName>
        <ecNumber evidence="2">3.1.3.16</ecNumber>
    </recommendedName>
</protein>
<proteinExistence type="predicted"/>
<comment type="caution">
    <text evidence="10">The sequence shown here is derived from an EMBL/GenBank/DDBJ whole genome shotgun (WGS) entry which is preliminary data.</text>
</comment>
<evidence type="ECO:0000256" key="5">
    <source>
        <dbReference type="ARBA" id="ARBA00022912"/>
    </source>
</evidence>
<evidence type="ECO:0000259" key="9">
    <source>
        <dbReference type="PROSITE" id="PS51746"/>
    </source>
</evidence>
<comment type="cofactor">
    <cofactor evidence="1">
        <name>Mn(2+)</name>
        <dbReference type="ChEBI" id="CHEBI:29035"/>
    </cofactor>
</comment>
<dbReference type="PROSITE" id="PS51746">
    <property type="entry name" value="PPM_2"/>
    <property type="match status" value="1"/>
</dbReference>
<comment type="catalytic activity">
    <reaction evidence="7">
        <text>O-phospho-L-seryl-[protein] + H2O = L-seryl-[protein] + phosphate</text>
        <dbReference type="Rhea" id="RHEA:20629"/>
        <dbReference type="Rhea" id="RHEA-COMP:9863"/>
        <dbReference type="Rhea" id="RHEA-COMP:11604"/>
        <dbReference type="ChEBI" id="CHEBI:15377"/>
        <dbReference type="ChEBI" id="CHEBI:29999"/>
        <dbReference type="ChEBI" id="CHEBI:43474"/>
        <dbReference type="ChEBI" id="CHEBI:83421"/>
        <dbReference type="EC" id="3.1.3.16"/>
    </reaction>
</comment>
<dbReference type="Proteomes" id="UP000181884">
    <property type="component" value="Unassembled WGS sequence"/>
</dbReference>
<evidence type="ECO:0000256" key="8">
    <source>
        <dbReference type="ARBA" id="ARBA00048336"/>
    </source>
</evidence>
<evidence type="ECO:0000256" key="1">
    <source>
        <dbReference type="ARBA" id="ARBA00001936"/>
    </source>
</evidence>
<dbReference type="SMART" id="SM00332">
    <property type="entry name" value="PP2Cc"/>
    <property type="match status" value="1"/>
</dbReference>
<dbReference type="SUPFAM" id="SSF81606">
    <property type="entry name" value="PP2C-like"/>
    <property type="match status" value="1"/>
</dbReference>
<dbReference type="PANTHER" id="PTHR13832:SF860">
    <property type="entry name" value="PROTEIN PHOSPHATASE PHPP"/>
    <property type="match status" value="1"/>
</dbReference>
<comment type="catalytic activity">
    <reaction evidence="8">
        <text>O-phospho-L-threonyl-[protein] + H2O = L-threonyl-[protein] + phosphate</text>
        <dbReference type="Rhea" id="RHEA:47004"/>
        <dbReference type="Rhea" id="RHEA-COMP:11060"/>
        <dbReference type="Rhea" id="RHEA-COMP:11605"/>
        <dbReference type="ChEBI" id="CHEBI:15377"/>
        <dbReference type="ChEBI" id="CHEBI:30013"/>
        <dbReference type="ChEBI" id="CHEBI:43474"/>
        <dbReference type="ChEBI" id="CHEBI:61977"/>
        <dbReference type="EC" id="3.1.3.16"/>
    </reaction>
</comment>
<reference evidence="10 11" key="1">
    <citation type="submission" date="2014-12" db="EMBL/GenBank/DDBJ databases">
        <title>Draft genome sequences of 29 type strains of Enterococci.</title>
        <authorList>
            <person name="Zhong Z."/>
            <person name="Sun Z."/>
            <person name="Liu W."/>
            <person name="Zhang W."/>
            <person name="Zhang H."/>
        </authorList>
    </citation>
    <scope>NUCLEOTIDE SEQUENCE [LARGE SCALE GENOMIC DNA]</scope>
    <source>
        <strain evidence="10 11">DSM 17029</strain>
    </source>
</reference>
<sequence length="226" mass="24477">MFENQTGQLLAVLADGMGGHQAGDVASQMAVSNLGEDWQQTVTETPEKAIQWLIRQFQQENEVINRTGQEQPELLGMGTTLVAAILFPEVFALAHVGDSRAYLLRDGQIRQLTEDHSLVNELVKSGEITQEMAANHPRKNVLTRSIGMPGTVEVDVTTIQWTADDYLLFCSDGLTNMVSDATIAEVVNGPGSLVDKNERLIFLANEAGGSDNITVLLIALGEEAGQ</sequence>
<evidence type="ECO:0000256" key="4">
    <source>
        <dbReference type="ARBA" id="ARBA00022801"/>
    </source>
</evidence>
<dbReference type="PANTHER" id="PTHR13832">
    <property type="entry name" value="PROTEIN PHOSPHATASE 2C"/>
    <property type="match status" value="1"/>
</dbReference>
<dbReference type="InterPro" id="IPR036457">
    <property type="entry name" value="PPM-type-like_dom_sf"/>
</dbReference>
<dbReference type="EMBL" id="JXKH01000003">
    <property type="protein sequence ID" value="OJG18834.1"/>
    <property type="molecule type" value="Genomic_DNA"/>
</dbReference>
<dbReference type="AlphaFoldDB" id="A0A1L8RGG4"/>
<keyword evidence="5" id="KW-0904">Protein phosphatase</keyword>
<gene>
    <name evidence="10" type="ORF">RU97_GL001452</name>
</gene>
<dbReference type="CDD" id="cd00143">
    <property type="entry name" value="PP2Cc"/>
    <property type="match status" value="1"/>
</dbReference>
<keyword evidence="3" id="KW-0479">Metal-binding</keyword>
<evidence type="ECO:0000313" key="11">
    <source>
        <dbReference type="Proteomes" id="UP000181884"/>
    </source>
</evidence>
<dbReference type="Pfam" id="PF13672">
    <property type="entry name" value="PP2C_2"/>
    <property type="match status" value="1"/>
</dbReference>
<keyword evidence="11" id="KW-1185">Reference proteome</keyword>
<evidence type="ECO:0000313" key="10">
    <source>
        <dbReference type="EMBL" id="OJG18834.1"/>
    </source>
</evidence>
<organism evidence="10 11">
    <name type="scientific">Enterococcus canis</name>
    <dbReference type="NCBI Taxonomy" id="214095"/>
    <lineage>
        <taxon>Bacteria</taxon>
        <taxon>Bacillati</taxon>
        <taxon>Bacillota</taxon>
        <taxon>Bacilli</taxon>
        <taxon>Lactobacillales</taxon>
        <taxon>Enterococcaceae</taxon>
        <taxon>Enterococcus</taxon>
    </lineage>
</organism>
<dbReference type="FunFam" id="3.60.40.10:FF:000002">
    <property type="entry name" value="Serine/threonine phosphatase stp"/>
    <property type="match status" value="1"/>
</dbReference>
<feature type="domain" description="PPM-type phosphatase" evidence="9">
    <location>
        <begin position="1"/>
        <end position="220"/>
    </location>
</feature>
<dbReference type="STRING" id="214095.RU97_GL001452"/>
<evidence type="ECO:0000256" key="3">
    <source>
        <dbReference type="ARBA" id="ARBA00022723"/>
    </source>
</evidence>
<name>A0A1L8RGG4_9ENTE</name>
<evidence type="ECO:0000256" key="2">
    <source>
        <dbReference type="ARBA" id="ARBA00013081"/>
    </source>
</evidence>
<dbReference type="GO" id="GO:0046872">
    <property type="term" value="F:metal ion binding"/>
    <property type="evidence" value="ECO:0007669"/>
    <property type="project" value="UniProtKB-KW"/>
</dbReference>
<dbReference type="NCBIfam" id="NF033484">
    <property type="entry name" value="Stp1_PP2C_phos"/>
    <property type="match status" value="1"/>
</dbReference>
<dbReference type="GO" id="GO:0004722">
    <property type="term" value="F:protein serine/threonine phosphatase activity"/>
    <property type="evidence" value="ECO:0007669"/>
    <property type="project" value="UniProtKB-EC"/>
</dbReference>
<dbReference type="SMART" id="SM00331">
    <property type="entry name" value="PP2C_SIG"/>
    <property type="match status" value="1"/>
</dbReference>
<evidence type="ECO:0000256" key="6">
    <source>
        <dbReference type="ARBA" id="ARBA00023211"/>
    </source>
</evidence>
<keyword evidence="6" id="KW-0464">Manganese</keyword>
<evidence type="ECO:0000256" key="7">
    <source>
        <dbReference type="ARBA" id="ARBA00047761"/>
    </source>
</evidence>
<dbReference type="InterPro" id="IPR015655">
    <property type="entry name" value="PP2C"/>
</dbReference>